<sequence>MIKSHCNVLLHGPRSHHAEVHINPIGELDIDIMESKQHFSSEFEQLKFQRKNNGTQLQGVEQVNQKAWHIELEHQDAEQLSRLIKNANEEYEQLMCDLM</sequence>
<keyword evidence="3" id="KW-1185">Reference proteome</keyword>
<proteinExistence type="predicted"/>
<organism evidence="2 3">
    <name type="scientific">Vibrio hippocampi</name>
    <dbReference type="NCBI Taxonomy" id="654686"/>
    <lineage>
        <taxon>Bacteria</taxon>
        <taxon>Pseudomonadati</taxon>
        <taxon>Pseudomonadota</taxon>
        <taxon>Gammaproteobacteria</taxon>
        <taxon>Vibrionales</taxon>
        <taxon>Vibrionaceae</taxon>
        <taxon>Vibrio</taxon>
    </lineage>
</organism>
<dbReference type="EMBL" id="CAKLCM010000002">
    <property type="protein sequence ID" value="CAH0525478.1"/>
    <property type="molecule type" value="Genomic_DNA"/>
</dbReference>
<name>A0ABM8ZFV5_9VIBR</name>
<accession>A0ABM8ZFV5</accession>
<protein>
    <submittedName>
        <fullName evidence="2">Uncharacterized protein</fullName>
    </submittedName>
</protein>
<evidence type="ECO:0000256" key="1">
    <source>
        <dbReference type="SAM" id="Coils"/>
    </source>
</evidence>
<evidence type="ECO:0000313" key="3">
    <source>
        <dbReference type="Proteomes" id="UP000838160"/>
    </source>
</evidence>
<keyword evidence="1" id="KW-0175">Coiled coil</keyword>
<dbReference type="RefSeq" id="WP_237484008.1">
    <property type="nucleotide sequence ID" value="NZ_CAKLCM010000002.1"/>
</dbReference>
<feature type="coiled-coil region" evidence="1">
    <location>
        <begin position="70"/>
        <end position="97"/>
    </location>
</feature>
<reference evidence="2" key="1">
    <citation type="submission" date="2021-12" db="EMBL/GenBank/DDBJ databases">
        <authorList>
            <person name="Rodrigo-Torres L."/>
            <person name="Arahal R. D."/>
            <person name="Lucena T."/>
        </authorList>
    </citation>
    <scope>NUCLEOTIDE SEQUENCE</scope>
    <source>
        <strain evidence="2">CECT 8226</strain>
    </source>
</reference>
<evidence type="ECO:0000313" key="2">
    <source>
        <dbReference type="EMBL" id="CAH0525478.1"/>
    </source>
</evidence>
<gene>
    <name evidence="2" type="ORF">VHP8226_01001</name>
</gene>
<dbReference type="Proteomes" id="UP000838160">
    <property type="component" value="Unassembled WGS sequence"/>
</dbReference>
<comment type="caution">
    <text evidence="2">The sequence shown here is derived from an EMBL/GenBank/DDBJ whole genome shotgun (WGS) entry which is preliminary data.</text>
</comment>